<evidence type="ECO:0000256" key="3">
    <source>
        <dbReference type="ARBA" id="ARBA00022525"/>
    </source>
</evidence>
<evidence type="ECO:0000256" key="6">
    <source>
        <dbReference type="SAM" id="MobiDB-lite"/>
    </source>
</evidence>
<accession>A0AAI9T0C0</accession>
<comment type="caution">
    <text evidence="9">The sequence shown here is derived from an EMBL/GenBank/DDBJ whole genome shotgun (WGS) entry which is preliminary data.</text>
</comment>
<organism evidence="9 10">
    <name type="scientific">Candida oxycetoniae</name>
    <dbReference type="NCBI Taxonomy" id="497107"/>
    <lineage>
        <taxon>Eukaryota</taxon>
        <taxon>Fungi</taxon>
        <taxon>Dikarya</taxon>
        <taxon>Ascomycota</taxon>
        <taxon>Saccharomycotina</taxon>
        <taxon>Pichiomycetes</taxon>
        <taxon>Debaryomycetaceae</taxon>
        <taxon>Candida/Lodderomyces clade</taxon>
        <taxon>Candida</taxon>
    </lineage>
</organism>
<evidence type="ECO:0000256" key="1">
    <source>
        <dbReference type="ARBA" id="ARBA00004191"/>
    </source>
</evidence>
<sequence>MHQLSSVLLPLVVLTTNLFPTIKGYYVPASGEDWTNYKPSCDFLPGSLKTLPFSFGIVVNPYIVDEDGDLKEPKISSIARSLTTTVVTSFVTPAPKPTKTKDIILQIQDGQVQKVNEELYDENCPDDKEKLKGEKKKPIKNKDDNFIDEGGLLKRDNIEDESSLAESEKPNTETVDEVYEKERKSGKSRSGKHGKKHRGDRAHNKKHREHNKKWKGDQSSDDEDSEEAGKDEEKEDDGETSDEFVSPVYSVACYTNSTLRMTLKDSVLRDSDSRIGCIVSGHQFQFDGPVPQHGAVFAAGWSVTKDGQLALGNSTKFYQCASGHFYNLYDQPIAFQCHPVTLDVVELIEC</sequence>
<evidence type="ECO:0000313" key="9">
    <source>
        <dbReference type="EMBL" id="KAI3405866.1"/>
    </source>
</evidence>
<feature type="signal peptide" evidence="7">
    <location>
        <begin position="1"/>
        <end position="24"/>
    </location>
</feature>
<dbReference type="GO" id="GO:0031505">
    <property type="term" value="P:fungal-type cell wall organization"/>
    <property type="evidence" value="ECO:0007669"/>
    <property type="project" value="TreeGrafter"/>
</dbReference>
<dbReference type="InterPro" id="IPR054508">
    <property type="entry name" value="PIR1-like_C"/>
</dbReference>
<dbReference type="Proteomes" id="UP001202479">
    <property type="component" value="Unassembled WGS sequence"/>
</dbReference>
<evidence type="ECO:0000256" key="5">
    <source>
        <dbReference type="ARBA" id="ARBA00038219"/>
    </source>
</evidence>
<dbReference type="AlphaFoldDB" id="A0AAI9T0C0"/>
<dbReference type="PANTHER" id="PTHR47254">
    <property type="entry name" value="CELL WALL MANNOPROTEIN CIS3-RELATED"/>
    <property type="match status" value="1"/>
</dbReference>
<proteinExistence type="inferred from homology"/>
<keyword evidence="3" id="KW-0964">Secreted</keyword>
<protein>
    <recommendedName>
        <fullName evidence="8">Cell wall mannoprotein PIR1-like C-terminal domain-containing protein</fullName>
    </recommendedName>
</protein>
<evidence type="ECO:0000259" key="8">
    <source>
        <dbReference type="Pfam" id="PF22799"/>
    </source>
</evidence>
<comment type="similarity">
    <text evidence="5">Belongs to the PIR protein family.</text>
</comment>
<gene>
    <name evidence="9" type="ORF">KGF56_001474</name>
</gene>
<feature type="chain" id="PRO_5042573462" description="Cell wall mannoprotein PIR1-like C-terminal domain-containing protein" evidence="7">
    <location>
        <begin position="25"/>
        <end position="350"/>
    </location>
</feature>
<dbReference type="GO" id="GO:0009277">
    <property type="term" value="C:fungal-type cell wall"/>
    <property type="evidence" value="ECO:0007669"/>
    <property type="project" value="TreeGrafter"/>
</dbReference>
<dbReference type="InterPro" id="IPR051153">
    <property type="entry name" value="Yeast_CWMannoprotein_PIR"/>
</dbReference>
<feature type="domain" description="Cell wall mannoprotein PIR1-like C-terminal" evidence="8">
    <location>
        <begin position="267"/>
        <end position="340"/>
    </location>
</feature>
<evidence type="ECO:0000313" key="10">
    <source>
        <dbReference type="Proteomes" id="UP001202479"/>
    </source>
</evidence>
<keyword evidence="4 7" id="KW-0732">Signal</keyword>
<feature type="compositionally biased region" description="Basic residues" evidence="6">
    <location>
        <begin position="186"/>
        <end position="213"/>
    </location>
</feature>
<dbReference type="GeneID" id="73379091"/>
<dbReference type="EMBL" id="JAHUZD010000027">
    <property type="protein sequence ID" value="KAI3405866.1"/>
    <property type="molecule type" value="Genomic_DNA"/>
</dbReference>
<dbReference type="Pfam" id="PF22799">
    <property type="entry name" value="PIR1-like_C"/>
    <property type="match status" value="1"/>
</dbReference>
<feature type="region of interest" description="Disordered" evidence="6">
    <location>
        <begin position="123"/>
        <end position="242"/>
    </location>
</feature>
<keyword evidence="10" id="KW-1185">Reference proteome</keyword>
<dbReference type="PANTHER" id="PTHR47254:SF1">
    <property type="entry name" value="CELL WALL MANNOPROTEIN CIS3-RELATED"/>
    <property type="match status" value="1"/>
</dbReference>
<evidence type="ECO:0000256" key="2">
    <source>
        <dbReference type="ARBA" id="ARBA00022512"/>
    </source>
</evidence>
<reference evidence="9" key="1">
    <citation type="journal article" date="2022" name="DNA Res.">
        <title>Genome analysis of five recently described species of the CUG-Ser clade uncovers Candida theae as a new hybrid lineage with pathogenic potential in the Candida parapsilosis species complex.</title>
        <authorList>
            <person name="Mixao V."/>
            <person name="Del Olmo V."/>
            <person name="Hegedusova E."/>
            <person name="Saus E."/>
            <person name="Pryszcz L."/>
            <person name="Cillingova A."/>
            <person name="Nosek J."/>
            <person name="Gabaldon T."/>
        </authorList>
    </citation>
    <scope>NUCLEOTIDE SEQUENCE</scope>
    <source>
        <strain evidence="9">CBS 10844</strain>
    </source>
</reference>
<comment type="subcellular location">
    <subcellularLocation>
        <location evidence="1">Secreted</location>
        <location evidence="1">Cell wall</location>
    </subcellularLocation>
</comment>
<dbReference type="GO" id="GO:0005199">
    <property type="term" value="F:structural constituent of cell wall"/>
    <property type="evidence" value="ECO:0007669"/>
    <property type="project" value="TreeGrafter"/>
</dbReference>
<feature type="compositionally biased region" description="Acidic residues" evidence="6">
    <location>
        <begin position="233"/>
        <end position="242"/>
    </location>
</feature>
<keyword evidence="2" id="KW-0134">Cell wall</keyword>
<dbReference type="RefSeq" id="XP_049181611.1">
    <property type="nucleotide sequence ID" value="XM_049322600.1"/>
</dbReference>
<feature type="compositionally biased region" description="Basic and acidic residues" evidence="6">
    <location>
        <begin position="140"/>
        <end position="157"/>
    </location>
</feature>
<evidence type="ECO:0000256" key="7">
    <source>
        <dbReference type="SAM" id="SignalP"/>
    </source>
</evidence>
<evidence type="ECO:0000256" key="4">
    <source>
        <dbReference type="ARBA" id="ARBA00022729"/>
    </source>
</evidence>
<name>A0AAI9T0C0_9ASCO</name>